<evidence type="ECO:0000256" key="4">
    <source>
        <dbReference type="ARBA" id="ARBA00047303"/>
    </source>
</evidence>
<accession>A0A9P1FFV7</accession>
<evidence type="ECO:0000313" key="5">
    <source>
        <dbReference type="EMBL" id="CAI3975484.1"/>
    </source>
</evidence>
<comment type="caution">
    <text evidence="5">The sequence shown here is derived from an EMBL/GenBank/DDBJ whole genome shotgun (WGS) entry which is preliminary data.</text>
</comment>
<dbReference type="GO" id="GO:0031297">
    <property type="term" value="P:replication fork processing"/>
    <property type="evidence" value="ECO:0007669"/>
    <property type="project" value="TreeGrafter"/>
</dbReference>
<evidence type="ECO:0000256" key="2">
    <source>
        <dbReference type="ARBA" id="ARBA00044677"/>
    </source>
</evidence>
<reference evidence="5" key="1">
    <citation type="submission" date="2022-10" db="EMBL/GenBank/DDBJ databases">
        <authorList>
            <person name="Chen Y."/>
            <person name="Dougan E. K."/>
            <person name="Chan C."/>
            <person name="Rhodes N."/>
            <person name="Thang M."/>
        </authorList>
    </citation>
    <scope>NUCLEOTIDE SEQUENCE</scope>
</reference>
<dbReference type="AlphaFoldDB" id="A0A9P1FFV7"/>
<dbReference type="PANTHER" id="PTHR31399:SF0">
    <property type="entry name" value="DNA-DIRECTED PRIMASE_POLYMERASE PROTEIN"/>
    <property type="match status" value="1"/>
</dbReference>
<evidence type="ECO:0000313" key="7">
    <source>
        <dbReference type="Proteomes" id="UP001152797"/>
    </source>
</evidence>
<comment type="catalytic activity">
    <reaction evidence="2">
        <text>ssDNA + n NTP = ssDNA/pppN(pN)n-1 hybrid + (n-1) diphosphate.</text>
        <dbReference type="EC" id="2.7.7.102"/>
    </reaction>
</comment>
<dbReference type="PANTHER" id="PTHR31399">
    <property type="entry name" value="DNA-DIRECTED PRIMASE / POLYMERASE PROTEIN"/>
    <property type="match status" value="1"/>
</dbReference>
<dbReference type="EMBL" id="CAMXCT020000206">
    <property type="protein sequence ID" value="CAL1128859.1"/>
    <property type="molecule type" value="Genomic_DNA"/>
</dbReference>
<dbReference type="GO" id="GO:0005759">
    <property type="term" value="C:mitochondrial matrix"/>
    <property type="evidence" value="ECO:0007669"/>
    <property type="project" value="TreeGrafter"/>
</dbReference>
<dbReference type="OrthoDB" id="5988181at2759"/>
<gene>
    <name evidence="5" type="ORF">C1SCF055_LOCUS3790</name>
</gene>
<dbReference type="GO" id="GO:0005634">
    <property type="term" value="C:nucleus"/>
    <property type="evidence" value="ECO:0007669"/>
    <property type="project" value="TreeGrafter"/>
</dbReference>
<sequence>MPVAGSKASDHVEKKLREVGFTGRVSTKLSEKEKIFYRQEKALEVLKELIESGQHKPSEVTLFAEEVGRGGKRRFLVETFAQFAMEKAPKAWPKDKKDRGHFYEVILENRPCWLYFDLEFSLESNPKLKAKVVMHAFRKTLEAFCQNVLGMKLDTTKMLELESSTPKKFSRHVIVKALGEYPNGPDGDGVQRALAFANNAQTGLLVNHLVKYAEAHRDESWSLSRYLFVEAPGRDVEQQRQVCVIDESVYSRNRSFRLLFQSKFGKDRRLDLDHSRDDDIFGGKPYPAIALVQTMASFVPEGTELFRHQLIPSDYGHAQAVISRISRGGSVGLRRENGSISSAQCDPLLNHLVCTWDETRRLNEVKFDERRCAATNVQSCVELEGKIITVTLGNNRFCWCKGSASMLTAAALHRRATRYPPGFWKACGRRRTS</sequence>
<evidence type="ECO:0000256" key="3">
    <source>
        <dbReference type="ARBA" id="ARBA00044768"/>
    </source>
</evidence>
<reference evidence="6" key="2">
    <citation type="submission" date="2024-04" db="EMBL/GenBank/DDBJ databases">
        <authorList>
            <person name="Chen Y."/>
            <person name="Shah S."/>
            <person name="Dougan E. K."/>
            <person name="Thang M."/>
            <person name="Chan C."/>
        </authorList>
    </citation>
    <scope>NUCLEOTIDE SEQUENCE [LARGE SCALE GENOMIC DNA]</scope>
</reference>
<dbReference type="InterPro" id="IPR044917">
    <property type="entry name" value="PRIMPOL"/>
</dbReference>
<dbReference type="EMBL" id="CAMXCT030000206">
    <property type="protein sequence ID" value="CAL4762796.1"/>
    <property type="molecule type" value="Genomic_DNA"/>
</dbReference>
<dbReference type="Proteomes" id="UP001152797">
    <property type="component" value="Unassembled WGS sequence"/>
</dbReference>
<organism evidence="5">
    <name type="scientific">Cladocopium goreaui</name>
    <dbReference type="NCBI Taxonomy" id="2562237"/>
    <lineage>
        <taxon>Eukaryota</taxon>
        <taxon>Sar</taxon>
        <taxon>Alveolata</taxon>
        <taxon>Dinophyceae</taxon>
        <taxon>Suessiales</taxon>
        <taxon>Symbiodiniaceae</taxon>
        <taxon>Cladocopium</taxon>
    </lineage>
</organism>
<dbReference type="GO" id="GO:0006264">
    <property type="term" value="P:mitochondrial DNA replication"/>
    <property type="evidence" value="ECO:0007669"/>
    <property type="project" value="TreeGrafter"/>
</dbReference>
<keyword evidence="7" id="KW-1185">Reference proteome</keyword>
<dbReference type="GO" id="GO:0009411">
    <property type="term" value="P:response to UV"/>
    <property type="evidence" value="ECO:0007669"/>
    <property type="project" value="TreeGrafter"/>
</dbReference>
<proteinExistence type="predicted"/>
<dbReference type="EC" id="2.7.7.102" evidence="3"/>
<evidence type="ECO:0000256" key="1">
    <source>
        <dbReference type="ARBA" id="ARBA00026139"/>
    </source>
</evidence>
<dbReference type="EMBL" id="CAMXCT010000206">
    <property type="protein sequence ID" value="CAI3975484.1"/>
    <property type="molecule type" value="Genomic_DNA"/>
</dbReference>
<dbReference type="GO" id="GO:0042276">
    <property type="term" value="P:error-prone translesion synthesis"/>
    <property type="evidence" value="ECO:0007669"/>
    <property type="project" value="InterPro"/>
</dbReference>
<comment type="catalytic activity">
    <reaction evidence="4">
        <text>DNA(n) + a 2'-deoxyribonucleoside 5'-triphosphate = DNA(n+1) + diphosphate</text>
        <dbReference type="Rhea" id="RHEA:22508"/>
        <dbReference type="Rhea" id="RHEA-COMP:17339"/>
        <dbReference type="Rhea" id="RHEA-COMP:17340"/>
        <dbReference type="ChEBI" id="CHEBI:33019"/>
        <dbReference type="ChEBI" id="CHEBI:61560"/>
        <dbReference type="ChEBI" id="CHEBI:173112"/>
        <dbReference type="EC" id="2.7.7.7"/>
    </reaction>
    <physiologicalReaction direction="left-to-right" evidence="4">
        <dbReference type="Rhea" id="RHEA:22509"/>
    </physiologicalReaction>
</comment>
<dbReference type="GO" id="GO:0003887">
    <property type="term" value="F:DNA-directed DNA polymerase activity"/>
    <property type="evidence" value="ECO:0007669"/>
    <property type="project" value="UniProtKB-EC"/>
</dbReference>
<dbReference type="GO" id="GO:0003682">
    <property type="term" value="F:chromatin binding"/>
    <property type="evidence" value="ECO:0007669"/>
    <property type="project" value="TreeGrafter"/>
</dbReference>
<protein>
    <recommendedName>
        <fullName evidence="1">DNA-directed primase/polymerase protein</fullName>
        <ecNumber evidence="3">2.7.7.102</ecNumber>
    </recommendedName>
</protein>
<evidence type="ECO:0000313" key="6">
    <source>
        <dbReference type="EMBL" id="CAL1128859.1"/>
    </source>
</evidence>
<name>A0A9P1FFV7_9DINO</name>